<keyword evidence="2" id="KW-1185">Reference proteome</keyword>
<dbReference type="EMBL" id="JARKIF010000003">
    <property type="protein sequence ID" value="KAJ7644898.1"/>
    <property type="molecule type" value="Genomic_DNA"/>
</dbReference>
<accession>A0AAD7FZ42</accession>
<reference evidence="1" key="1">
    <citation type="submission" date="2023-03" db="EMBL/GenBank/DDBJ databases">
        <title>Massive genome expansion in bonnet fungi (Mycena s.s.) driven by repeated elements and novel gene families across ecological guilds.</title>
        <authorList>
            <consortium name="Lawrence Berkeley National Laboratory"/>
            <person name="Harder C.B."/>
            <person name="Miyauchi S."/>
            <person name="Viragh M."/>
            <person name="Kuo A."/>
            <person name="Thoen E."/>
            <person name="Andreopoulos B."/>
            <person name="Lu D."/>
            <person name="Skrede I."/>
            <person name="Drula E."/>
            <person name="Henrissat B."/>
            <person name="Morin E."/>
            <person name="Kohler A."/>
            <person name="Barry K."/>
            <person name="LaButti K."/>
            <person name="Morin E."/>
            <person name="Salamov A."/>
            <person name="Lipzen A."/>
            <person name="Mereny Z."/>
            <person name="Hegedus B."/>
            <person name="Baldrian P."/>
            <person name="Stursova M."/>
            <person name="Weitz H."/>
            <person name="Taylor A."/>
            <person name="Grigoriev I.V."/>
            <person name="Nagy L.G."/>
            <person name="Martin F."/>
            <person name="Kauserud H."/>
        </authorList>
    </citation>
    <scope>NUCLEOTIDE SEQUENCE</scope>
    <source>
        <strain evidence="1">9284</strain>
    </source>
</reference>
<sequence>MSAAASTVAQIPELSGHIVDFLETSPPDLTADKTLFSQSLLFRDIHLDEAPTGSSAMKLARMLESISSPQQFELISLIRCVQMPIHRDTLMALAEANITLFAVRDLIFTGVKGTCPIKLAQHLVAGMPALRKLTLANALRDFVDLVDLLCCLPPTIESLAFRFLFLHRPTPSGIFEGTQLRIKSLDLFYASPVEDWLLSPSSPCDLSQMEAFGAIQWTDSISKIFHTSQTIMRLKMPGALIFDHVDAPHLARLTSLEISSSSNWHFEYVTRVIAKIPAENVLQFLTLEIPEEAIPVSGFVELDQAIDQV</sequence>
<evidence type="ECO:0000313" key="2">
    <source>
        <dbReference type="Proteomes" id="UP001221142"/>
    </source>
</evidence>
<gene>
    <name evidence="1" type="ORF">FB45DRAFT_1053535</name>
</gene>
<evidence type="ECO:0000313" key="1">
    <source>
        <dbReference type="EMBL" id="KAJ7644898.1"/>
    </source>
</evidence>
<proteinExistence type="predicted"/>
<organism evidence="1 2">
    <name type="scientific">Roridomyces roridus</name>
    <dbReference type="NCBI Taxonomy" id="1738132"/>
    <lineage>
        <taxon>Eukaryota</taxon>
        <taxon>Fungi</taxon>
        <taxon>Dikarya</taxon>
        <taxon>Basidiomycota</taxon>
        <taxon>Agaricomycotina</taxon>
        <taxon>Agaricomycetes</taxon>
        <taxon>Agaricomycetidae</taxon>
        <taxon>Agaricales</taxon>
        <taxon>Marasmiineae</taxon>
        <taxon>Mycenaceae</taxon>
        <taxon>Roridomyces</taxon>
    </lineage>
</organism>
<protein>
    <submittedName>
        <fullName evidence="1">Uncharacterized protein</fullName>
    </submittedName>
</protein>
<dbReference type="Proteomes" id="UP001221142">
    <property type="component" value="Unassembled WGS sequence"/>
</dbReference>
<comment type="caution">
    <text evidence="1">The sequence shown here is derived from an EMBL/GenBank/DDBJ whole genome shotgun (WGS) entry which is preliminary data.</text>
</comment>
<name>A0AAD7FZ42_9AGAR</name>
<dbReference type="AlphaFoldDB" id="A0AAD7FZ42"/>